<proteinExistence type="predicted"/>
<reference evidence="3" key="1">
    <citation type="journal article" date="2019" name="Sci. Rep.">
        <title>Draft genome of Tanacetum cinerariifolium, the natural source of mosquito coil.</title>
        <authorList>
            <person name="Yamashiro T."/>
            <person name="Shiraishi A."/>
            <person name="Satake H."/>
            <person name="Nakayama K."/>
        </authorList>
    </citation>
    <scope>NUCLEOTIDE SEQUENCE</scope>
</reference>
<dbReference type="Pfam" id="PF07727">
    <property type="entry name" value="RVT_2"/>
    <property type="match status" value="1"/>
</dbReference>
<evidence type="ECO:0000259" key="2">
    <source>
        <dbReference type="Pfam" id="PF07727"/>
    </source>
</evidence>
<comment type="caution">
    <text evidence="3">The sequence shown here is derived from an EMBL/GenBank/DDBJ whole genome shotgun (WGS) entry which is preliminary data.</text>
</comment>
<name>A0A6L2KIV3_TANCI</name>
<dbReference type="PANTHER" id="PTHR11439">
    <property type="entry name" value="GAG-POL-RELATED RETROTRANSPOSON"/>
    <property type="match status" value="1"/>
</dbReference>
<dbReference type="InterPro" id="IPR013103">
    <property type="entry name" value="RVT_2"/>
</dbReference>
<evidence type="ECO:0000256" key="1">
    <source>
        <dbReference type="SAM" id="MobiDB-lite"/>
    </source>
</evidence>
<dbReference type="PANTHER" id="PTHR11439:SF483">
    <property type="entry name" value="PEPTIDE SYNTHASE GLIP-LIKE, PUTATIVE (AFU_ORTHOLOGUE AFUA_3G12920)-RELATED"/>
    <property type="match status" value="1"/>
</dbReference>
<dbReference type="EMBL" id="BKCJ010002456">
    <property type="protein sequence ID" value="GEU48687.1"/>
    <property type="molecule type" value="Genomic_DNA"/>
</dbReference>
<feature type="compositionally biased region" description="Polar residues" evidence="1">
    <location>
        <begin position="195"/>
        <end position="206"/>
    </location>
</feature>
<protein>
    <submittedName>
        <fullName evidence="3">Retrotransposon protein, putative, unclassified</fullName>
    </submittedName>
</protein>
<organism evidence="3">
    <name type="scientific">Tanacetum cinerariifolium</name>
    <name type="common">Dalmatian daisy</name>
    <name type="synonym">Chrysanthemum cinerariifolium</name>
    <dbReference type="NCBI Taxonomy" id="118510"/>
    <lineage>
        <taxon>Eukaryota</taxon>
        <taxon>Viridiplantae</taxon>
        <taxon>Streptophyta</taxon>
        <taxon>Embryophyta</taxon>
        <taxon>Tracheophyta</taxon>
        <taxon>Spermatophyta</taxon>
        <taxon>Magnoliopsida</taxon>
        <taxon>eudicotyledons</taxon>
        <taxon>Gunneridae</taxon>
        <taxon>Pentapetalae</taxon>
        <taxon>asterids</taxon>
        <taxon>campanulids</taxon>
        <taxon>Asterales</taxon>
        <taxon>Asteraceae</taxon>
        <taxon>Asteroideae</taxon>
        <taxon>Anthemideae</taxon>
        <taxon>Anthemidinae</taxon>
        <taxon>Tanacetum</taxon>
    </lineage>
</organism>
<dbReference type="AlphaFoldDB" id="A0A6L2KIV3"/>
<sequence length="864" mass="98666">MKTGNMLSGYYLILNGDSPSPTRTVKGIVTPYPPTIIEEKLARKNELKARGTLLMALSNEHQLKFNSYKTAKSLMEAIEKRFGVNLAHGVFPASSKTNASNLPNVDSLSDVVIYSFFASQRGHFARECMASKHQDNMYREAPRRNVPVEDTTSNDLVTQCNGLGYDWNDQAKDGPINFALMAYTSSSSSSSSNSDTKNLSRLLDSQQSDKSKTGLCYDSQGVDSQVLENQVNDKYITGEGYHAVSPLYTGNYMPHKPDLVFADEHVISESVTSVPDITKSKVKTSVTKLKNVSAPIIEDWVSDSEDEDEIETESKQIKPSFAKEEFVKSTQLVKSPRKSVKQEEDNRIGKLDFEDVYFVKELKFNLFSVSQMCEKKNSVLFTETECLVLSPDFKLLDENQVLLKVPRQNNMYSFNLKNVAPSDHLGKFKGKADERFLVAYSVNSKAFRGKLDIRKHLIMHTYCFHCLLIHHSLQVLRAQMIRMLMRNQAKEMKVLAKEVKLMINKGLITVLKIMPSLEETIIFDDVYDDIKVGAEADTNNLELLTVFSPIPTTRVHKDHLKEQIIRDLNLAPQIRRMINFSKENAMVIHALTNPSWIEAMQEELLQYKFQKVWTLVDLPNGKRPIGTKWVFRNKKDERGIVVRNKDRSNQVIFCLCTIYGVHCVLDGCKECLSAWHNRRGELGMKHCLPTFFENGFRRGTIDKTLFIKKNRGDILLVQVYVDDIIFGSTKKSLCDEFEQMMHKRFQMSSMGELTFFLGLQVKQKDDRIFISQDKYVANILKKFDFTTVKTASTLIEPNKALIMDAKAEDVDVHLYRSMIGLLMYLTASRPDIMFVVYACARFQVTPKTSHLHDVKRIFRYLKGT</sequence>
<gene>
    <name evidence="3" type="ORF">Tci_020665</name>
</gene>
<evidence type="ECO:0000313" key="3">
    <source>
        <dbReference type="EMBL" id="GEU48687.1"/>
    </source>
</evidence>
<feature type="domain" description="Reverse transcriptase Ty1/copia-type" evidence="2">
    <location>
        <begin position="691"/>
        <end position="795"/>
    </location>
</feature>
<accession>A0A6L2KIV3</accession>
<feature type="region of interest" description="Disordered" evidence="1">
    <location>
        <begin position="186"/>
        <end position="217"/>
    </location>
</feature>